<keyword evidence="1" id="KW-0496">Mitochondrion</keyword>
<evidence type="ECO:0000313" key="1">
    <source>
        <dbReference type="EMBL" id="QGW48546.1"/>
    </source>
</evidence>
<accession>A0A650GPR1</accession>
<gene>
    <name evidence="1" type="primary">orf71b</name>
</gene>
<name>A0A650GPR1_RAPSA</name>
<sequence length="71" mass="8302">MRAATSRRRSGSLSFWRFRSISWIRSRSSPNWRFRARKESELSISLYNDEREGRALRSIGLPSGSVGRPWS</sequence>
<dbReference type="EMBL" id="MN056359">
    <property type="protein sequence ID" value="QGW48546.1"/>
    <property type="molecule type" value="Genomic_DNA"/>
</dbReference>
<proteinExistence type="predicted"/>
<dbReference type="AlphaFoldDB" id="A0A650GPR1"/>
<organism evidence="1">
    <name type="scientific">Raphanus sativus</name>
    <name type="common">Radish</name>
    <name type="synonym">Raphanus raphanistrum var. sativus</name>
    <dbReference type="NCBI Taxonomy" id="3726"/>
    <lineage>
        <taxon>Eukaryota</taxon>
        <taxon>Viridiplantae</taxon>
        <taxon>Streptophyta</taxon>
        <taxon>Embryophyta</taxon>
        <taxon>Tracheophyta</taxon>
        <taxon>Spermatophyta</taxon>
        <taxon>Magnoliopsida</taxon>
        <taxon>eudicotyledons</taxon>
        <taxon>Gunneridae</taxon>
        <taxon>Pentapetalae</taxon>
        <taxon>rosids</taxon>
        <taxon>malvids</taxon>
        <taxon>Brassicales</taxon>
        <taxon>Brassicaceae</taxon>
        <taxon>Brassiceae</taxon>
        <taxon>Raphanus</taxon>
    </lineage>
</organism>
<geneLocation type="mitochondrion" evidence="1"/>
<protein>
    <submittedName>
        <fullName evidence="1">Uncharacterized protein</fullName>
    </submittedName>
</protein>
<reference evidence="1" key="1">
    <citation type="submission" date="2019-06" db="EMBL/GenBank/DDBJ databases">
        <title>Complete mitochondrial genome sequencing of NWB CMS and Normal type.</title>
        <authorList>
            <person name="Zhang L."/>
            <person name="Wang Q."/>
            <person name="Wang Y."/>
        </authorList>
    </citation>
    <scope>NUCLEOTIDE SEQUENCE</scope>
    <source>
        <strain evidence="1">YB-B</strain>
    </source>
</reference>